<organism evidence="1 2">
    <name type="scientific">Actinomadura fulvescens</name>
    <dbReference type="NCBI Taxonomy" id="46160"/>
    <lineage>
        <taxon>Bacteria</taxon>
        <taxon>Bacillati</taxon>
        <taxon>Actinomycetota</taxon>
        <taxon>Actinomycetes</taxon>
        <taxon>Streptosporangiales</taxon>
        <taxon>Thermomonosporaceae</taxon>
        <taxon>Actinomadura</taxon>
    </lineage>
</organism>
<evidence type="ECO:0000313" key="2">
    <source>
        <dbReference type="Proteomes" id="UP001501509"/>
    </source>
</evidence>
<comment type="caution">
    <text evidence="1">The sequence shown here is derived from an EMBL/GenBank/DDBJ whole genome shotgun (WGS) entry which is preliminary data.</text>
</comment>
<dbReference type="EMBL" id="BAAATD010000013">
    <property type="protein sequence ID" value="GAA2628090.1"/>
    <property type="molecule type" value="Genomic_DNA"/>
</dbReference>
<dbReference type="Proteomes" id="UP001501509">
    <property type="component" value="Unassembled WGS sequence"/>
</dbReference>
<gene>
    <name evidence="1" type="ORF">GCM10010411_76700</name>
</gene>
<proteinExistence type="predicted"/>
<protein>
    <submittedName>
        <fullName evidence="1">Uncharacterized protein</fullName>
    </submittedName>
</protein>
<sequence length="120" mass="13601">MVGAAMSTRNQKKPSHEAGSIEWCIACTDPDRAAKERAYMRDRMKEYAAKAREHRAIGEHLREEIRTADLPHAVFTAKQAEMLHHLGTANAMFDQIMMWRGDLERIEEAHGLTKGNKATP</sequence>
<name>A0ABN3QJF4_9ACTN</name>
<keyword evidence="2" id="KW-1185">Reference proteome</keyword>
<reference evidence="1 2" key="1">
    <citation type="journal article" date="2019" name="Int. J. Syst. Evol. Microbiol.">
        <title>The Global Catalogue of Microorganisms (GCM) 10K type strain sequencing project: providing services to taxonomists for standard genome sequencing and annotation.</title>
        <authorList>
            <consortium name="The Broad Institute Genomics Platform"/>
            <consortium name="The Broad Institute Genome Sequencing Center for Infectious Disease"/>
            <person name="Wu L."/>
            <person name="Ma J."/>
        </authorList>
    </citation>
    <scope>NUCLEOTIDE SEQUENCE [LARGE SCALE GENOMIC DNA]</scope>
    <source>
        <strain evidence="1 2">JCM 6833</strain>
    </source>
</reference>
<evidence type="ECO:0000313" key="1">
    <source>
        <dbReference type="EMBL" id="GAA2628090.1"/>
    </source>
</evidence>
<accession>A0ABN3QJF4</accession>